<gene>
    <name evidence="1" type="ORF">BJ138DRAFT_1165706</name>
</gene>
<accession>A0ACB7ZV51</accession>
<name>A0ACB7ZV51_9AGAM</name>
<organism evidence="1 2">
    <name type="scientific">Hygrophoropsis aurantiaca</name>
    <dbReference type="NCBI Taxonomy" id="72124"/>
    <lineage>
        <taxon>Eukaryota</taxon>
        <taxon>Fungi</taxon>
        <taxon>Dikarya</taxon>
        <taxon>Basidiomycota</taxon>
        <taxon>Agaricomycotina</taxon>
        <taxon>Agaricomycetes</taxon>
        <taxon>Agaricomycetidae</taxon>
        <taxon>Boletales</taxon>
        <taxon>Coniophorineae</taxon>
        <taxon>Hygrophoropsidaceae</taxon>
        <taxon>Hygrophoropsis</taxon>
    </lineage>
</organism>
<evidence type="ECO:0000313" key="2">
    <source>
        <dbReference type="Proteomes" id="UP000790377"/>
    </source>
</evidence>
<protein>
    <submittedName>
        <fullName evidence="1">Uncharacterized protein</fullName>
    </submittedName>
</protein>
<dbReference type="Proteomes" id="UP000790377">
    <property type="component" value="Unassembled WGS sequence"/>
</dbReference>
<dbReference type="EMBL" id="MU268322">
    <property type="protein sequence ID" value="KAH7904925.1"/>
    <property type="molecule type" value="Genomic_DNA"/>
</dbReference>
<reference evidence="1" key="1">
    <citation type="journal article" date="2021" name="New Phytol.">
        <title>Evolutionary innovations through gain and loss of genes in the ectomycorrhizal Boletales.</title>
        <authorList>
            <person name="Wu G."/>
            <person name="Miyauchi S."/>
            <person name="Morin E."/>
            <person name="Kuo A."/>
            <person name="Drula E."/>
            <person name="Varga T."/>
            <person name="Kohler A."/>
            <person name="Feng B."/>
            <person name="Cao Y."/>
            <person name="Lipzen A."/>
            <person name="Daum C."/>
            <person name="Hundley H."/>
            <person name="Pangilinan J."/>
            <person name="Johnson J."/>
            <person name="Barry K."/>
            <person name="LaButti K."/>
            <person name="Ng V."/>
            <person name="Ahrendt S."/>
            <person name="Min B."/>
            <person name="Choi I.G."/>
            <person name="Park H."/>
            <person name="Plett J.M."/>
            <person name="Magnuson J."/>
            <person name="Spatafora J.W."/>
            <person name="Nagy L.G."/>
            <person name="Henrissat B."/>
            <person name="Grigoriev I.V."/>
            <person name="Yang Z.L."/>
            <person name="Xu J."/>
            <person name="Martin F.M."/>
        </authorList>
    </citation>
    <scope>NUCLEOTIDE SEQUENCE</scope>
    <source>
        <strain evidence="1">ATCC 28755</strain>
    </source>
</reference>
<evidence type="ECO:0000313" key="1">
    <source>
        <dbReference type="EMBL" id="KAH7904925.1"/>
    </source>
</evidence>
<proteinExistence type="predicted"/>
<comment type="caution">
    <text evidence="1">The sequence shown here is derived from an EMBL/GenBank/DDBJ whole genome shotgun (WGS) entry which is preliminary data.</text>
</comment>
<keyword evidence="2" id="KW-1185">Reference proteome</keyword>
<sequence>MLVFIAVFRVGVLILVLVAFAFAFTAKLGGPPTDYVTSGMGYAIPTPSPIRILSSQDQADSGDDSEQICLGEINR</sequence>